<organism evidence="1 2">
    <name type="scientific">Polarella glacialis</name>
    <name type="common">Dinoflagellate</name>
    <dbReference type="NCBI Taxonomy" id="89957"/>
    <lineage>
        <taxon>Eukaryota</taxon>
        <taxon>Sar</taxon>
        <taxon>Alveolata</taxon>
        <taxon>Dinophyceae</taxon>
        <taxon>Suessiales</taxon>
        <taxon>Suessiaceae</taxon>
        <taxon>Polarella</taxon>
    </lineage>
</organism>
<sequence length="100" mass="11053">VGLSNETIPRYARENLFAPRCDVAFIDGGHEEAEALADLLSMSLLSVPGRTLVVMDDIGCSADYCVGPSAAWQAFQDAGRLRELGCEEEGHRRWCWGFYI</sequence>
<reference evidence="1" key="1">
    <citation type="submission" date="2021-02" db="EMBL/GenBank/DDBJ databases">
        <authorList>
            <person name="Dougan E. K."/>
            <person name="Rhodes N."/>
            <person name="Thang M."/>
            <person name="Chan C."/>
        </authorList>
    </citation>
    <scope>NUCLEOTIDE SEQUENCE</scope>
</reference>
<evidence type="ECO:0000313" key="2">
    <source>
        <dbReference type="Proteomes" id="UP000626109"/>
    </source>
</evidence>
<evidence type="ECO:0008006" key="3">
    <source>
        <dbReference type="Google" id="ProtNLM"/>
    </source>
</evidence>
<protein>
    <recommendedName>
        <fullName evidence="3">Class I SAM-dependent methyltransferase</fullName>
    </recommendedName>
</protein>
<accession>A0A813LHW4</accession>
<dbReference type="AlphaFoldDB" id="A0A813LHW4"/>
<evidence type="ECO:0000313" key="1">
    <source>
        <dbReference type="EMBL" id="CAE8728767.1"/>
    </source>
</evidence>
<proteinExistence type="predicted"/>
<feature type="non-terminal residue" evidence="1">
    <location>
        <position position="1"/>
    </location>
</feature>
<gene>
    <name evidence="1" type="ORF">PGLA2088_LOCUS45227</name>
</gene>
<name>A0A813LHW4_POLGL</name>
<dbReference type="Proteomes" id="UP000626109">
    <property type="component" value="Unassembled WGS sequence"/>
</dbReference>
<comment type="caution">
    <text evidence="1">The sequence shown here is derived from an EMBL/GenBank/DDBJ whole genome shotgun (WGS) entry which is preliminary data.</text>
</comment>
<dbReference type="EMBL" id="CAJNNW010035599">
    <property type="protein sequence ID" value="CAE8728767.1"/>
    <property type="molecule type" value="Genomic_DNA"/>
</dbReference>